<dbReference type="InterPro" id="IPR006564">
    <property type="entry name" value="Znf_PMZ"/>
</dbReference>
<evidence type="ECO:0000256" key="5">
    <source>
        <dbReference type="SAM" id="MobiDB-lite"/>
    </source>
</evidence>
<keyword evidence="8" id="KW-1185">Reference proteome</keyword>
<dbReference type="GO" id="GO:0008270">
    <property type="term" value="F:zinc ion binding"/>
    <property type="evidence" value="ECO:0007669"/>
    <property type="project" value="UniProtKB-KW"/>
</dbReference>
<protein>
    <submittedName>
        <fullName evidence="7">ZSWM1 protein</fullName>
    </submittedName>
</protein>
<dbReference type="InterPro" id="IPR048326">
    <property type="entry name" value="ZSWIM1-3_helical"/>
</dbReference>
<gene>
    <name evidence="7" type="primary">Zswim1</name>
    <name evidence="7" type="ORF">SERLUN_R15627</name>
</gene>
<accession>A0A7L1CUE9</accession>
<name>A0A7L1CUE9_9PASS</name>
<dbReference type="InterPro" id="IPR045563">
    <property type="entry name" value="ZSWIM1/3_C"/>
</dbReference>
<dbReference type="InterPro" id="IPR007527">
    <property type="entry name" value="Znf_SWIM"/>
</dbReference>
<keyword evidence="1" id="KW-0479">Metal-binding</keyword>
<feature type="domain" description="SWIM-type" evidence="6">
    <location>
        <begin position="214"/>
        <end position="256"/>
    </location>
</feature>
<keyword evidence="2 4" id="KW-0863">Zinc-finger</keyword>
<dbReference type="InterPro" id="IPR052579">
    <property type="entry name" value="Zinc_finger_SWIM"/>
</dbReference>
<dbReference type="SMART" id="SM00575">
    <property type="entry name" value="ZnF_PMZ"/>
    <property type="match status" value="1"/>
</dbReference>
<evidence type="ECO:0000256" key="2">
    <source>
        <dbReference type="ARBA" id="ARBA00022771"/>
    </source>
</evidence>
<evidence type="ECO:0000256" key="3">
    <source>
        <dbReference type="ARBA" id="ARBA00022833"/>
    </source>
</evidence>
<evidence type="ECO:0000313" key="8">
    <source>
        <dbReference type="Proteomes" id="UP000553648"/>
    </source>
</evidence>
<dbReference type="Pfam" id="PF21600">
    <property type="entry name" value="ZSWIM1-3_helical"/>
    <property type="match status" value="1"/>
</dbReference>
<feature type="region of interest" description="Disordered" evidence="5">
    <location>
        <begin position="256"/>
        <end position="277"/>
    </location>
</feature>
<dbReference type="PROSITE" id="PS50966">
    <property type="entry name" value="ZF_SWIM"/>
    <property type="match status" value="1"/>
</dbReference>
<dbReference type="PANTHER" id="PTHR31569:SF0">
    <property type="entry name" value="ZINC FINGER SWIM DOMAIN-CONTAINING PROTEIN 1"/>
    <property type="match status" value="1"/>
</dbReference>
<comment type="caution">
    <text evidence="7">The sequence shown here is derived from an EMBL/GenBank/DDBJ whole genome shotgun (WGS) entry which is preliminary data.</text>
</comment>
<dbReference type="Proteomes" id="UP000553648">
    <property type="component" value="Unassembled WGS sequence"/>
</dbReference>
<keyword evidence="3" id="KW-0862">Zinc</keyword>
<proteinExistence type="predicted"/>
<sequence>EELEIINQGLSQVFSAGLSLEICITTLAQHYEECVSKSSPDAVVCSAPAPDHCAAQAAPQSLPASDLTLAPLVCQDNTSQTSSQAFHTKAAAQQQLVSASLADGGSPVRVLHIPSAAQELPEALQREPETSQPLLQSEPTTFQPLLHCSSPVVKLGATETSEDDSEEEINRRSEEGIRRSLNDICTEPAARLCLGELAVVQKSMQLIGTGEDMLSVQILEDAHRVDLKDLNSCTCHFNQAFQVPCRHILAVLNSNRKPSQPEVPSRPRERGCDAHQAGQDNADGLLEVLKSSWDKSLDKSQVVSFLKAEISQRLTHCGEEEFEHRYKTLRELADSWIGPSAKVKL</sequence>
<dbReference type="Pfam" id="PF04434">
    <property type="entry name" value="SWIM"/>
    <property type="match status" value="1"/>
</dbReference>
<evidence type="ECO:0000313" key="7">
    <source>
        <dbReference type="EMBL" id="NXM69692.1"/>
    </source>
</evidence>
<dbReference type="Pfam" id="PF19286">
    <property type="entry name" value="ZSWIM1-3_C"/>
    <property type="match status" value="1"/>
</dbReference>
<dbReference type="PANTHER" id="PTHR31569">
    <property type="entry name" value="SWIM-TYPE DOMAIN-CONTAINING PROTEIN"/>
    <property type="match status" value="1"/>
</dbReference>
<feature type="non-terminal residue" evidence="7">
    <location>
        <position position="345"/>
    </location>
</feature>
<dbReference type="AlphaFoldDB" id="A0A7L1CUE9"/>
<evidence type="ECO:0000256" key="1">
    <source>
        <dbReference type="ARBA" id="ARBA00022723"/>
    </source>
</evidence>
<dbReference type="OrthoDB" id="124789at2759"/>
<evidence type="ECO:0000256" key="4">
    <source>
        <dbReference type="PROSITE-ProRule" id="PRU00325"/>
    </source>
</evidence>
<dbReference type="EMBL" id="VXBA01002083">
    <property type="protein sequence ID" value="NXM69692.1"/>
    <property type="molecule type" value="Genomic_DNA"/>
</dbReference>
<reference evidence="7 8" key="1">
    <citation type="submission" date="2019-09" db="EMBL/GenBank/DDBJ databases">
        <title>Bird 10,000 Genomes (B10K) Project - Family phase.</title>
        <authorList>
            <person name="Zhang G."/>
        </authorList>
    </citation>
    <scope>NUCLEOTIDE SEQUENCE [LARGE SCALE GENOMIC DNA]</scope>
    <source>
        <strain evidence="7">B10K-DU-002-03</strain>
        <tissue evidence="7">Muscle</tissue>
    </source>
</reference>
<evidence type="ECO:0000259" key="6">
    <source>
        <dbReference type="PROSITE" id="PS50966"/>
    </source>
</evidence>
<organism evidence="7 8">
    <name type="scientific">Serilophus lunatus</name>
    <name type="common">silver-breasted broadbill</name>
    <dbReference type="NCBI Taxonomy" id="239386"/>
    <lineage>
        <taxon>Eukaryota</taxon>
        <taxon>Metazoa</taxon>
        <taxon>Chordata</taxon>
        <taxon>Craniata</taxon>
        <taxon>Vertebrata</taxon>
        <taxon>Euteleostomi</taxon>
        <taxon>Archelosauria</taxon>
        <taxon>Archosauria</taxon>
        <taxon>Dinosauria</taxon>
        <taxon>Saurischia</taxon>
        <taxon>Theropoda</taxon>
        <taxon>Coelurosauria</taxon>
        <taxon>Aves</taxon>
        <taxon>Neognathae</taxon>
        <taxon>Neoaves</taxon>
        <taxon>Telluraves</taxon>
        <taxon>Australaves</taxon>
        <taxon>Passeriformes</taxon>
        <taxon>Eurylaimidae</taxon>
        <taxon>Serilophus</taxon>
    </lineage>
</organism>
<feature type="non-terminal residue" evidence="7">
    <location>
        <position position="1"/>
    </location>
</feature>